<dbReference type="SUPFAM" id="SSF53474">
    <property type="entry name" value="alpha/beta-Hydrolases"/>
    <property type="match status" value="1"/>
</dbReference>
<evidence type="ECO:0000259" key="3">
    <source>
        <dbReference type="Pfam" id="PF02230"/>
    </source>
</evidence>
<accession>A0A1H2E8I3</accession>
<evidence type="ECO:0000313" key="5">
    <source>
        <dbReference type="Proteomes" id="UP000182882"/>
    </source>
</evidence>
<dbReference type="GO" id="GO:0016787">
    <property type="term" value="F:hydrolase activity"/>
    <property type="evidence" value="ECO:0007669"/>
    <property type="project" value="UniProtKB-KW"/>
</dbReference>
<dbReference type="PANTHER" id="PTHR10655:SF17">
    <property type="entry name" value="LYSOPHOSPHOLIPASE-LIKE PROTEIN 1"/>
    <property type="match status" value="1"/>
</dbReference>
<sequence length="231" mass="25385">MMTKTTQFLSAIEIETAPNPIYAIIWLHGLGADGNDFVPIVNELGLSAEKPTRFVFPHAPERPISINNGYIMRAWYDIFSSDFNDHQDESGIRSSQIAITALIEREMQRGISAKNIFLAGFSQGGALALHIGLRHSLRLGGIVALSCYLPLAKTFAAEINAMNAAIPIFMAHGSFDTVIPISNAVASRGKLLAADYRVEWHEYPMAHSVCGQEIADISNWLQRTLDDSGRI</sequence>
<dbReference type="EMBL" id="FNLN01000010">
    <property type="protein sequence ID" value="SDT91289.1"/>
    <property type="molecule type" value="Genomic_DNA"/>
</dbReference>
<dbReference type="Gene3D" id="3.40.50.1820">
    <property type="entry name" value="alpha/beta hydrolase"/>
    <property type="match status" value="1"/>
</dbReference>
<keyword evidence="2" id="KW-0378">Hydrolase</keyword>
<evidence type="ECO:0000256" key="2">
    <source>
        <dbReference type="ARBA" id="ARBA00022801"/>
    </source>
</evidence>
<dbReference type="AlphaFoldDB" id="A0A1H2E8I3"/>
<evidence type="ECO:0000256" key="1">
    <source>
        <dbReference type="ARBA" id="ARBA00006499"/>
    </source>
</evidence>
<evidence type="ECO:0000313" key="4">
    <source>
        <dbReference type="EMBL" id="SDT91289.1"/>
    </source>
</evidence>
<reference evidence="5" key="1">
    <citation type="submission" date="2016-10" db="EMBL/GenBank/DDBJ databases">
        <authorList>
            <person name="Varghese N."/>
            <person name="Submissions S."/>
        </authorList>
    </citation>
    <scope>NUCLEOTIDE SEQUENCE [LARGE SCALE GENOMIC DNA]</scope>
    <source>
        <strain evidence="5">Nm10</strain>
    </source>
</reference>
<comment type="similarity">
    <text evidence="1">Belongs to the AB hydrolase superfamily. AB hydrolase 2 family.</text>
</comment>
<feature type="domain" description="Phospholipase/carboxylesterase/thioesterase" evidence="3">
    <location>
        <begin position="23"/>
        <end position="223"/>
    </location>
</feature>
<proteinExistence type="inferred from homology"/>
<dbReference type="InterPro" id="IPR003140">
    <property type="entry name" value="PLipase/COase/thioEstase"/>
</dbReference>
<dbReference type="PANTHER" id="PTHR10655">
    <property type="entry name" value="LYSOPHOSPHOLIPASE-RELATED"/>
    <property type="match status" value="1"/>
</dbReference>
<gene>
    <name evidence="4" type="ORF">SAMN05216406_11023</name>
</gene>
<dbReference type="InterPro" id="IPR050565">
    <property type="entry name" value="LYPA1-2/EST-like"/>
</dbReference>
<dbReference type="Proteomes" id="UP000182882">
    <property type="component" value="Unassembled WGS sequence"/>
</dbReference>
<protein>
    <submittedName>
        <fullName evidence="4">Phospholipase/carboxylesterase</fullName>
    </submittedName>
</protein>
<dbReference type="KEGG" id="nur:ATY38_12885"/>
<organism evidence="4 5">
    <name type="scientific">Nitrosomonas ureae</name>
    <dbReference type="NCBI Taxonomy" id="44577"/>
    <lineage>
        <taxon>Bacteria</taxon>
        <taxon>Pseudomonadati</taxon>
        <taxon>Pseudomonadota</taxon>
        <taxon>Betaproteobacteria</taxon>
        <taxon>Nitrosomonadales</taxon>
        <taxon>Nitrosomonadaceae</taxon>
        <taxon>Nitrosomonas</taxon>
    </lineage>
</organism>
<dbReference type="InterPro" id="IPR029058">
    <property type="entry name" value="AB_hydrolase_fold"/>
</dbReference>
<name>A0A1H2E8I3_9PROT</name>
<keyword evidence="5" id="KW-1185">Reference proteome</keyword>
<dbReference type="RefSeq" id="WP_062559660.1">
    <property type="nucleotide sequence ID" value="NZ_CP013341.1"/>
</dbReference>
<dbReference type="Pfam" id="PF02230">
    <property type="entry name" value="Abhydrolase_2"/>
    <property type="match status" value="1"/>
</dbReference>